<keyword evidence="8 14" id="KW-0756">Sterol biosynthesis</keyword>
<dbReference type="PIRSF" id="PIRSF015950">
    <property type="entry name" value="Mev_P_decrbx"/>
    <property type="match status" value="1"/>
</dbReference>
<comment type="pathway">
    <text evidence="1 14">Isoprenoid biosynthesis; isopentenyl diphosphate biosynthesis via mevalonate pathway; isopentenyl diphosphate from (R)-mevalonate: step 3/3.</text>
</comment>
<evidence type="ECO:0000259" key="15">
    <source>
        <dbReference type="Pfam" id="PF18376"/>
    </source>
</evidence>
<dbReference type="Proteomes" id="UP000789342">
    <property type="component" value="Unassembled WGS sequence"/>
</dbReference>
<keyword evidence="6 13" id="KW-0067">ATP-binding</keyword>
<dbReference type="NCBIfam" id="TIGR01240">
    <property type="entry name" value="mevDPdecarb"/>
    <property type="match status" value="1"/>
</dbReference>
<dbReference type="InterPro" id="IPR020568">
    <property type="entry name" value="Ribosomal_Su5_D2-typ_SF"/>
</dbReference>
<dbReference type="PANTHER" id="PTHR10977">
    <property type="entry name" value="DIPHOSPHOMEVALONATE DECARBOXYLASE"/>
    <property type="match status" value="1"/>
</dbReference>
<evidence type="ECO:0000313" key="17">
    <source>
        <dbReference type="EMBL" id="CAG8468591.1"/>
    </source>
</evidence>
<evidence type="ECO:0000256" key="5">
    <source>
        <dbReference type="ARBA" id="ARBA00022741"/>
    </source>
</evidence>
<dbReference type="EC" id="4.1.1.33" evidence="3 13"/>
<keyword evidence="4 14" id="KW-0444">Lipid biosynthesis</keyword>
<evidence type="ECO:0000256" key="11">
    <source>
        <dbReference type="ARBA" id="ARBA00023221"/>
    </source>
</evidence>
<keyword evidence="11 14" id="KW-0753">Steroid metabolism</keyword>
<dbReference type="GO" id="GO:0016126">
    <property type="term" value="P:sterol biosynthetic process"/>
    <property type="evidence" value="ECO:0007669"/>
    <property type="project" value="UniProtKB-KW"/>
</dbReference>
<protein>
    <recommendedName>
        <fullName evidence="3 13">Diphosphomevalonate decarboxylase</fullName>
        <ecNumber evidence="3 13">4.1.1.33</ecNumber>
    </recommendedName>
</protein>
<dbReference type="PANTHER" id="PTHR10977:SF3">
    <property type="entry name" value="DIPHOSPHOMEVALONATE DECARBOXYLASE"/>
    <property type="match status" value="1"/>
</dbReference>
<dbReference type="GO" id="GO:0004163">
    <property type="term" value="F:diphosphomevalonate decarboxylase activity"/>
    <property type="evidence" value="ECO:0007669"/>
    <property type="project" value="UniProtKB-UniRule"/>
</dbReference>
<dbReference type="Pfam" id="PF18376">
    <property type="entry name" value="MDD_C"/>
    <property type="match status" value="1"/>
</dbReference>
<dbReference type="Pfam" id="PF22700">
    <property type="entry name" value="MVD-like_N"/>
    <property type="match status" value="1"/>
</dbReference>
<proteinExistence type="inferred from homology"/>
<dbReference type="GO" id="GO:0005524">
    <property type="term" value="F:ATP binding"/>
    <property type="evidence" value="ECO:0007669"/>
    <property type="project" value="UniProtKB-UniRule"/>
</dbReference>
<keyword evidence="5 13" id="KW-0547">Nucleotide-binding</keyword>
<dbReference type="InterPro" id="IPR014721">
    <property type="entry name" value="Ribsml_uS5_D2-typ_fold_subgr"/>
</dbReference>
<evidence type="ECO:0000256" key="7">
    <source>
        <dbReference type="ARBA" id="ARBA00022955"/>
    </source>
</evidence>
<evidence type="ECO:0000256" key="9">
    <source>
        <dbReference type="ARBA" id="ARBA00023098"/>
    </source>
</evidence>
<keyword evidence="12 13" id="KW-0456">Lyase</keyword>
<evidence type="ECO:0000256" key="8">
    <source>
        <dbReference type="ARBA" id="ARBA00023011"/>
    </source>
</evidence>
<evidence type="ECO:0000256" key="6">
    <source>
        <dbReference type="ARBA" id="ARBA00022840"/>
    </source>
</evidence>
<dbReference type="InterPro" id="IPR041431">
    <property type="entry name" value="Mvd1_C"/>
</dbReference>
<dbReference type="InterPro" id="IPR005935">
    <property type="entry name" value="Mev_decarb"/>
</dbReference>
<dbReference type="FunFam" id="3.30.230.10:FF:000018">
    <property type="entry name" value="Diphosphomevalonate decarboxylase"/>
    <property type="match status" value="1"/>
</dbReference>
<keyword evidence="18" id="KW-1185">Reference proteome</keyword>
<dbReference type="GO" id="GO:0019287">
    <property type="term" value="P:isopentenyl diphosphate biosynthetic process, mevalonate pathway"/>
    <property type="evidence" value="ECO:0007669"/>
    <property type="project" value="UniProtKB-UniRule"/>
</dbReference>
<sequence length="416" mass="46205">MGPIYEKTATSPVNIAVIKYWGKRDSVLILPTNSSLSVTLSQENLQSKTTIRASPDFKKDRLWLNGVEEADVTKNKRLQNCLRETRRLRKEYEKKLCEEVGAENTIPLSEYNVHICSENNFPTAAGLASSASGFACLVYTLAQLYELPVSDTELSKIARQGSGSACRSLFGGFVAWEMGSQDDGSDSQAIQVAPKDHWPELEALICVVSDAKKGTSSTEGMQNTVATSPLIQHRIKHVVPERMKSMTEAILKRDFRKFAEITMRDSNQFHAVCLDTFPPIFYLNDVSRAIIRVITEYNSSNESGELKAAYTFDAGPNAVIYAPRENIPEIINIIAKYFPGDIDNGNEYFTDPYHLFSGNQVGKQPLPRGFNEQIIPVFAPGSVKQILHTKVGNGPQTLTGKADSLLDEQGWPKRMT</sequence>
<dbReference type="InterPro" id="IPR029765">
    <property type="entry name" value="Mev_diP_decarb"/>
</dbReference>
<dbReference type="SUPFAM" id="SSF55060">
    <property type="entry name" value="GHMP Kinase, C-terminal domain"/>
    <property type="match status" value="1"/>
</dbReference>
<evidence type="ECO:0000256" key="12">
    <source>
        <dbReference type="ARBA" id="ARBA00023239"/>
    </source>
</evidence>
<comment type="similarity">
    <text evidence="2 13 14">Belongs to the diphosphomevalonate decarboxylase family.</text>
</comment>
<dbReference type="EMBL" id="CAJVPV010000671">
    <property type="protein sequence ID" value="CAG8468591.1"/>
    <property type="molecule type" value="Genomic_DNA"/>
</dbReference>
<keyword evidence="10 14" id="KW-1207">Sterol metabolism</keyword>
<dbReference type="Gene3D" id="3.30.230.10">
    <property type="match status" value="1"/>
</dbReference>
<keyword evidence="9 13" id="KW-0443">Lipid metabolism</keyword>
<feature type="domain" description="Diphosphomevalonate decarboxylase-like N-terminal" evidence="16">
    <location>
        <begin position="12"/>
        <end position="188"/>
    </location>
</feature>
<dbReference type="InterPro" id="IPR036554">
    <property type="entry name" value="GHMP_kinase_C_sf"/>
</dbReference>
<dbReference type="SUPFAM" id="SSF54211">
    <property type="entry name" value="Ribosomal protein S5 domain 2-like"/>
    <property type="match status" value="1"/>
</dbReference>
<dbReference type="InterPro" id="IPR053859">
    <property type="entry name" value="MVD-like_N"/>
</dbReference>
<comment type="catalytic activity">
    <reaction evidence="13 14">
        <text>(R)-5-diphosphomevalonate + ATP = isopentenyl diphosphate + ADP + phosphate + CO2</text>
        <dbReference type="Rhea" id="RHEA:23732"/>
        <dbReference type="ChEBI" id="CHEBI:16526"/>
        <dbReference type="ChEBI" id="CHEBI:30616"/>
        <dbReference type="ChEBI" id="CHEBI:43474"/>
        <dbReference type="ChEBI" id="CHEBI:57557"/>
        <dbReference type="ChEBI" id="CHEBI:128769"/>
        <dbReference type="ChEBI" id="CHEBI:456216"/>
        <dbReference type="EC" id="4.1.1.33"/>
    </reaction>
</comment>
<feature type="domain" description="Mvd1 C-terminal" evidence="15">
    <location>
        <begin position="203"/>
        <end position="397"/>
    </location>
</feature>
<organism evidence="17 18">
    <name type="scientific">Acaulospora morrowiae</name>
    <dbReference type="NCBI Taxonomy" id="94023"/>
    <lineage>
        <taxon>Eukaryota</taxon>
        <taxon>Fungi</taxon>
        <taxon>Fungi incertae sedis</taxon>
        <taxon>Mucoromycota</taxon>
        <taxon>Glomeromycotina</taxon>
        <taxon>Glomeromycetes</taxon>
        <taxon>Diversisporales</taxon>
        <taxon>Acaulosporaceae</taxon>
        <taxon>Acaulospora</taxon>
    </lineage>
</organism>
<reference evidence="17" key="1">
    <citation type="submission" date="2021-06" db="EMBL/GenBank/DDBJ databases">
        <authorList>
            <person name="Kallberg Y."/>
            <person name="Tangrot J."/>
            <person name="Rosling A."/>
        </authorList>
    </citation>
    <scope>NUCLEOTIDE SEQUENCE</scope>
    <source>
        <strain evidence="17">CL551</strain>
    </source>
</reference>
<evidence type="ECO:0000259" key="16">
    <source>
        <dbReference type="Pfam" id="PF22700"/>
    </source>
</evidence>
<evidence type="ECO:0000256" key="10">
    <source>
        <dbReference type="ARBA" id="ARBA00023166"/>
    </source>
</evidence>
<dbReference type="Gene3D" id="3.30.70.890">
    <property type="entry name" value="GHMP kinase, C-terminal domain"/>
    <property type="match status" value="1"/>
</dbReference>
<name>A0A9N8VYB6_9GLOM</name>
<dbReference type="GO" id="GO:0005829">
    <property type="term" value="C:cytosol"/>
    <property type="evidence" value="ECO:0007669"/>
    <property type="project" value="InterPro"/>
</dbReference>
<comment type="caution">
    <text evidence="17">The sequence shown here is derived from an EMBL/GenBank/DDBJ whole genome shotgun (WGS) entry which is preliminary data.</text>
</comment>
<gene>
    <name evidence="17" type="ORF">AMORRO_LOCUS1746</name>
</gene>
<evidence type="ECO:0000256" key="2">
    <source>
        <dbReference type="ARBA" id="ARBA00008831"/>
    </source>
</evidence>
<evidence type="ECO:0000256" key="13">
    <source>
        <dbReference type="PIRNR" id="PIRNR015950"/>
    </source>
</evidence>
<evidence type="ECO:0000256" key="14">
    <source>
        <dbReference type="RuleBase" id="RU363086"/>
    </source>
</evidence>
<dbReference type="OrthoDB" id="10253702at2759"/>
<evidence type="ECO:0000256" key="1">
    <source>
        <dbReference type="ARBA" id="ARBA00005055"/>
    </source>
</evidence>
<evidence type="ECO:0000256" key="4">
    <source>
        <dbReference type="ARBA" id="ARBA00022516"/>
    </source>
</evidence>
<dbReference type="FunFam" id="3.30.70.890:FF:000005">
    <property type="entry name" value="Diphosphomevalonate decarboxylase"/>
    <property type="match status" value="1"/>
</dbReference>
<accession>A0A9N8VYB6</accession>
<evidence type="ECO:0000256" key="3">
    <source>
        <dbReference type="ARBA" id="ARBA00012296"/>
    </source>
</evidence>
<evidence type="ECO:0000313" key="18">
    <source>
        <dbReference type="Proteomes" id="UP000789342"/>
    </source>
</evidence>
<keyword evidence="7 14" id="KW-0752">Steroid biosynthesis</keyword>
<dbReference type="AlphaFoldDB" id="A0A9N8VYB6"/>